<keyword evidence="6" id="KW-0732">Signal</keyword>
<protein>
    <recommendedName>
        <fullName evidence="5">AA9 family lytic polysaccharide monooxygenase</fullName>
        <ecNumber evidence="5">1.14.99.56</ecNumber>
    </recommendedName>
    <alternativeName>
        <fullName evidence="5">Endo-beta-1,4-glucanase</fullName>
    </alternativeName>
    <alternativeName>
        <fullName evidence="5">Glycosyl hydrolase 61 family protein</fullName>
    </alternativeName>
</protein>
<evidence type="ECO:0000256" key="6">
    <source>
        <dbReference type="SAM" id="SignalP"/>
    </source>
</evidence>
<evidence type="ECO:0000313" key="8">
    <source>
        <dbReference type="EMBL" id="KAF2422393.1"/>
    </source>
</evidence>
<evidence type="ECO:0000313" key="9">
    <source>
        <dbReference type="Proteomes" id="UP000800235"/>
    </source>
</evidence>
<comment type="subcellular location">
    <subcellularLocation>
        <location evidence="2 5">Secreted</location>
    </subcellularLocation>
</comment>
<name>A0A9P4NHS3_9PEZI</name>
<evidence type="ECO:0000256" key="1">
    <source>
        <dbReference type="ARBA" id="ARBA00001973"/>
    </source>
</evidence>
<keyword evidence="8" id="KW-0378">Hydrolase</keyword>
<feature type="domain" description="Auxiliary Activity family 9 catalytic" evidence="7">
    <location>
        <begin position="20"/>
        <end position="224"/>
    </location>
</feature>
<feature type="signal peptide" evidence="6">
    <location>
        <begin position="1"/>
        <end position="21"/>
    </location>
</feature>
<dbReference type="Proteomes" id="UP000800235">
    <property type="component" value="Unassembled WGS sequence"/>
</dbReference>
<evidence type="ECO:0000256" key="5">
    <source>
        <dbReference type="RuleBase" id="RU368122"/>
    </source>
</evidence>
<comment type="cofactor">
    <cofactor evidence="1">
        <name>Cu(2+)</name>
        <dbReference type="ChEBI" id="CHEBI:29036"/>
    </cofactor>
</comment>
<dbReference type="GO" id="GO:0005576">
    <property type="term" value="C:extracellular region"/>
    <property type="evidence" value="ECO:0007669"/>
    <property type="project" value="UniProtKB-SubCell"/>
</dbReference>
<proteinExistence type="predicted"/>
<keyword evidence="5" id="KW-0624">Polysaccharide degradation</keyword>
<dbReference type="CDD" id="cd21175">
    <property type="entry name" value="LPMO_AA9"/>
    <property type="match status" value="1"/>
</dbReference>
<keyword evidence="5" id="KW-0136">Cellulose degradation</keyword>
<dbReference type="PANTHER" id="PTHR33353:SF19">
    <property type="entry name" value="GLYCOSYLHYDROLASE FAMILY 61-8 PROTEIN"/>
    <property type="match status" value="1"/>
</dbReference>
<comment type="function">
    <text evidence="5">Lytic polysaccharide monooxygenase (LMPO) that depolymerizes crystalline and amorphous polysaccharides via the oxidation of scissile alpha- or beta-(1-4)-glycosidic bonds, yielding C1 and/or C4 oxidation products. Catalysis by LPMOs requires the reduction of the active-site copper from Cu(II) to Cu(I) by a reducing agent and H(2)O(2) or O(2) as a cosubstrate.</text>
</comment>
<dbReference type="GO" id="GO:0008810">
    <property type="term" value="F:cellulase activity"/>
    <property type="evidence" value="ECO:0007669"/>
    <property type="project" value="UniProtKB-UniRule"/>
</dbReference>
<keyword evidence="5" id="KW-0119">Carbohydrate metabolism</keyword>
<organism evidence="8 9">
    <name type="scientific">Tothia fuscella</name>
    <dbReference type="NCBI Taxonomy" id="1048955"/>
    <lineage>
        <taxon>Eukaryota</taxon>
        <taxon>Fungi</taxon>
        <taxon>Dikarya</taxon>
        <taxon>Ascomycota</taxon>
        <taxon>Pezizomycotina</taxon>
        <taxon>Dothideomycetes</taxon>
        <taxon>Pleosporomycetidae</taxon>
        <taxon>Venturiales</taxon>
        <taxon>Cylindrosympodiaceae</taxon>
        <taxon>Tothia</taxon>
    </lineage>
</organism>
<dbReference type="GO" id="GO:0030245">
    <property type="term" value="P:cellulose catabolic process"/>
    <property type="evidence" value="ECO:0007669"/>
    <property type="project" value="UniProtKB-UniRule"/>
</dbReference>
<comment type="catalytic activity">
    <reaction evidence="5">
        <text>[(1-&gt;4)-beta-D-glucosyl]n+m + reduced acceptor + O2 = 4-dehydro-beta-D-glucosyl-[(1-&gt;4)-beta-D-glucosyl]n-1 + [(1-&gt;4)-beta-D-glucosyl]m + acceptor + H2O.</text>
        <dbReference type="EC" id="1.14.99.56"/>
    </reaction>
</comment>
<dbReference type="InterPro" id="IPR049892">
    <property type="entry name" value="AA9"/>
</dbReference>
<reference evidence="8" key="1">
    <citation type="journal article" date="2020" name="Stud. Mycol.">
        <title>101 Dothideomycetes genomes: a test case for predicting lifestyles and emergence of pathogens.</title>
        <authorList>
            <person name="Haridas S."/>
            <person name="Albert R."/>
            <person name="Binder M."/>
            <person name="Bloem J."/>
            <person name="Labutti K."/>
            <person name="Salamov A."/>
            <person name="Andreopoulos B."/>
            <person name="Baker S."/>
            <person name="Barry K."/>
            <person name="Bills G."/>
            <person name="Bluhm B."/>
            <person name="Cannon C."/>
            <person name="Castanera R."/>
            <person name="Culley D."/>
            <person name="Daum C."/>
            <person name="Ezra D."/>
            <person name="Gonzalez J."/>
            <person name="Henrissat B."/>
            <person name="Kuo A."/>
            <person name="Liang C."/>
            <person name="Lipzen A."/>
            <person name="Lutzoni F."/>
            <person name="Magnuson J."/>
            <person name="Mondo S."/>
            <person name="Nolan M."/>
            <person name="Ohm R."/>
            <person name="Pangilinan J."/>
            <person name="Park H.-J."/>
            <person name="Ramirez L."/>
            <person name="Alfaro M."/>
            <person name="Sun H."/>
            <person name="Tritt A."/>
            <person name="Yoshinaga Y."/>
            <person name="Zwiers L.-H."/>
            <person name="Turgeon B."/>
            <person name="Goodwin S."/>
            <person name="Spatafora J."/>
            <person name="Crous P."/>
            <person name="Grigoriev I."/>
        </authorList>
    </citation>
    <scope>NUCLEOTIDE SEQUENCE</scope>
    <source>
        <strain evidence="8">CBS 130266</strain>
    </source>
</reference>
<feature type="chain" id="PRO_5040396029" description="AA9 family lytic polysaccharide monooxygenase" evidence="6">
    <location>
        <begin position="22"/>
        <end position="240"/>
    </location>
</feature>
<keyword evidence="9" id="KW-1185">Reference proteome</keyword>
<gene>
    <name evidence="8" type="ORF">EJ08DRAFT_481685</name>
</gene>
<keyword evidence="3 5" id="KW-0964">Secreted</keyword>
<evidence type="ECO:0000259" key="7">
    <source>
        <dbReference type="Pfam" id="PF03443"/>
    </source>
</evidence>
<accession>A0A9P4NHS3</accession>
<evidence type="ECO:0000256" key="2">
    <source>
        <dbReference type="ARBA" id="ARBA00004613"/>
    </source>
</evidence>
<dbReference type="InterPro" id="IPR005103">
    <property type="entry name" value="AA9_LPMO"/>
</dbReference>
<dbReference type="AlphaFoldDB" id="A0A9P4NHS3"/>
<evidence type="ECO:0000256" key="3">
    <source>
        <dbReference type="ARBA" id="ARBA00022525"/>
    </source>
</evidence>
<dbReference type="GO" id="GO:0030248">
    <property type="term" value="F:cellulose binding"/>
    <property type="evidence" value="ECO:0007669"/>
    <property type="project" value="UniProtKB-UniRule"/>
</dbReference>
<keyword evidence="4 5" id="KW-1015">Disulfide bond</keyword>
<comment type="domain">
    <text evidence="5">Has a modular structure: an endo-beta-1,4-glucanase catalytic module at the N-terminus, a linker rich in serines and threonines, and a C-terminal carbohydrate-binding module (CBM).</text>
</comment>
<dbReference type="EC" id="1.14.99.56" evidence="5"/>
<dbReference type="Gene3D" id="2.70.50.70">
    <property type="match status" value="1"/>
</dbReference>
<evidence type="ECO:0000256" key="4">
    <source>
        <dbReference type="ARBA" id="ARBA00023157"/>
    </source>
</evidence>
<dbReference type="PANTHER" id="PTHR33353">
    <property type="entry name" value="PUTATIVE (AFU_ORTHOLOGUE AFUA_1G12560)-RELATED"/>
    <property type="match status" value="1"/>
</dbReference>
<dbReference type="Pfam" id="PF03443">
    <property type="entry name" value="AA9"/>
    <property type="match status" value="1"/>
</dbReference>
<dbReference type="OrthoDB" id="4849160at2759"/>
<comment type="caution">
    <text evidence="8">The sequence shown here is derived from an EMBL/GenBank/DDBJ whole genome shotgun (WGS) entry which is preliminary data.</text>
</comment>
<sequence>MFSSLLVAPLLLATSMVAAHGGVIGYTIDGKTYSTAHVGSGNDRLKATPQGGNNMQRSWNNLGPVKSSGSPQIACNSPGTPARFSAEAKAGSTITAQYNPWPHDGGPLSVWMVECPGDCASFSNPHTAEWFKIHEDGLSGTQKLIKAGNKLSVTIPASLKSGNYLIRHEVINLARPPAEFYPECAQLKITGSGTKTPGKESRSTFAAAYRMSLPQFSQSYNDWKSKAASYKLPGPAVWKG</sequence>
<dbReference type="EMBL" id="MU007091">
    <property type="protein sequence ID" value="KAF2422393.1"/>
    <property type="molecule type" value="Genomic_DNA"/>
</dbReference>